<dbReference type="RefSeq" id="WP_286354705.1">
    <property type="nucleotide sequence ID" value="NZ_AP027079.1"/>
</dbReference>
<dbReference type="Proteomes" id="UP001242010">
    <property type="component" value="Chromosome"/>
</dbReference>
<dbReference type="EMBL" id="AP027079">
    <property type="protein sequence ID" value="BDU68079.1"/>
    <property type="molecule type" value="Genomic_DNA"/>
</dbReference>
<evidence type="ECO:0000313" key="3">
    <source>
        <dbReference type="Proteomes" id="UP001242010"/>
    </source>
</evidence>
<protein>
    <recommendedName>
        <fullName evidence="4">Tetratricopeptide repeat-like domain-containing protein</fullName>
    </recommendedName>
</protein>
<proteinExistence type="predicted"/>
<keyword evidence="1" id="KW-0812">Transmembrane</keyword>
<feature type="transmembrane region" description="Helical" evidence="1">
    <location>
        <begin position="40"/>
        <end position="60"/>
    </location>
</feature>
<name>A0ABN6UTK7_9BACT</name>
<reference evidence="3" key="1">
    <citation type="journal article" date="2023" name="Int. J. Syst. Evol. Microbiol.">
        <title>Mesoterricola silvestris gen. nov., sp. nov., Mesoterricola sediminis sp. nov., Geothrix oryzae sp. nov., Geothrix edaphica sp. nov., Geothrix rubra sp. nov., and Geothrix limicola sp. nov., six novel members of Acidobacteriota isolated from soils.</title>
        <authorList>
            <person name="Itoh H."/>
            <person name="Sugisawa Y."/>
            <person name="Mise K."/>
            <person name="Xu Z."/>
            <person name="Kuniyasu M."/>
            <person name="Ushijima N."/>
            <person name="Kawano K."/>
            <person name="Kobayashi E."/>
            <person name="Shiratori Y."/>
            <person name="Masuda Y."/>
            <person name="Senoo K."/>
        </authorList>
    </citation>
    <scope>NUCLEOTIDE SEQUENCE [LARGE SCALE GENOMIC DNA]</scope>
    <source>
        <strain evidence="3">Red222</strain>
    </source>
</reference>
<organism evidence="2 3">
    <name type="scientific">Geothrix oryzae</name>
    <dbReference type="NCBI Taxonomy" id="2927975"/>
    <lineage>
        <taxon>Bacteria</taxon>
        <taxon>Pseudomonadati</taxon>
        <taxon>Acidobacteriota</taxon>
        <taxon>Holophagae</taxon>
        <taxon>Holophagales</taxon>
        <taxon>Holophagaceae</taxon>
        <taxon>Geothrix</taxon>
    </lineage>
</organism>
<evidence type="ECO:0000256" key="1">
    <source>
        <dbReference type="SAM" id="Phobius"/>
    </source>
</evidence>
<keyword evidence="1" id="KW-0472">Membrane</keyword>
<gene>
    <name evidence="2" type="ORF">GETHOR_01800</name>
</gene>
<keyword evidence="1" id="KW-1133">Transmembrane helix</keyword>
<sequence length="226" mass="24474">MARVTKDREIQVQKPAQSLAHFQTKLGQGEKEDGGLLKPILIGVVSVIALGLVYGAWSAYRTQAAEKHEAALSALQMEVEGDGITPLPPAEVEKRMRERLGRLETLVAEAPSSRKAASAGLLATWRLALDGKAPAPVAADDAWTHIRLAQRAIALGQAPAARLQLDPLRAKAQPGEPWAEAFWSSQLETDRLAGDRAQALKDLTEYKARFKGRGDADAMERLVQSI</sequence>
<evidence type="ECO:0008006" key="4">
    <source>
        <dbReference type="Google" id="ProtNLM"/>
    </source>
</evidence>
<evidence type="ECO:0000313" key="2">
    <source>
        <dbReference type="EMBL" id="BDU68079.1"/>
    </source>
</evidence>
<accession>A0ABN6UTK7</accession>
<keyword evidence="3" id="KW-1185">Reference proteome</keyword>